<feature type="domain" description="DNA methylase N-4/N-6" evidence="4">
    <location>
        <begin position="172"/>
        <end position="259"/>
    </location>
</feature>
<keyword evidence="3 5" id="KW-0808">Transferase</keyword>
<name>A0A6M3J427_9ZZZZ</name>
<reference evidence="5" key="1">
    <citation type="submission" date="2020-03" db="EMBL/GenBank/DDBJ databases">
        <title>The deep terrestrial virosphere.</title>
        <authorList>
            <person name="Holmfeldt K."/>
            <person name="Nilsson E."/>
            <person name="Simone D."/>
            <person name="Lopez-Fernandez M."/>
            <person name="Wu X."/>
            <person name="de Brujin I."/>
            <person name="Lundin D."/>
            <person name="Andersson A."/>
            <person name="Bertilsson S."/>
            <person name="Dopson M."/>
        </authorList>
    </citation>
    <scope>NUCLEOTIDE SEQUENCE</scope>
    <source>
        <strain evidence="6">MM415A00412</strain>
        <strain evidence="5">MM415B00498</strain>
    </source>
</reference>
<proteinExistence type="inferred from homology"/>
<evidence type="ECO:0000256" key="2">
    <source>
        <dbReference type="ARBA" id="ARBA00022603"/>
    </source>
</evidence>
<evidence type="ECO:0000256" key="3">
    <source>
        <dbReference type="ARBA" id="ARBA00022679"/>
    </source>
</evidence>
<dbReference type="EMBL" id="MT141519">
    <property type="protein sequence ID" value="QJA64424.1"/>
    <property type="molecule type" value="Genomic_DNA"/>
</dbReference>
<dbReference type="InterPro" id="IPR029063">
    <property type="entry name" value="SAM-dependent_MTases_sf"/>
</dbReference>
<gene>
    <name evidence="6" type="ORF">MM415A00412_0011</name>
    <name evidence="5" type="ORF">MM415B00498_0039</name>
</gene>
<dbReference type="EMBL" id="MT142485">
    <property type="protein sequence ID" value="QJA82339.1"/>
    <property type="molecule type" value="Genomic_DNA"/>
</dbReference>
<sequence length="273" mass="31358">MGIRPVADFETQNYQIMTDLNTSTEATITDETAIGFIPCYRLPFLSLFHADCMEIMKQYPDKYFDLAIVDPPYGIGINKGGHTLAGNGNFKGGNFKVKATKYTGGEWDNEPPKKEYFNEVFRISKNQIIWGANHFIHQMPISSSCWIVWDKDNGESFQADCELAWTSFNTAVRKFSWRWWGLLQQNMANKQKRIHPTEKPIQLYEFLIKEYTKENAKILDTHFGSGSIALAVDKANRLDKMNLHLTACEIDKKYIDKAIKRISESIKQGTLSF</sequence>
<evidence type="ECO:0000313" key="6">
    <source>
        <dbReference type="EMBL" id="QJA82339.1"/>
    </source>
</evidence>
<dbReference type="Pfam" id="PF01555">
    <property type="entry name" value="N6_N4_Mtase"/>
    <property type="match status" value="1"/>
</dbReference>
<dbReference type="InterPro" id="IPR002052">
    <property type="entry name" value="DNA_methylase_N6_adenine_CS"/>
</dbReference>
<keyword evidence="2 5" id="KW-0489">Methyltransferase</keyword>
<dbReference type="Gene3D" id="3.40.50.150">
    <property type="entry name" value="Vaccinia Virus protein VP39"/>
    <property type="match status" value="1"/>
</dbReference>
<evidence type="ECO:0000256" key="1">
    <source>
        <dbReference type="ARBA" id="ARBA00006594"/>
    </source>
</evidence>
<organism evidence="5">
    <name type="scientific">viral metagenome</name>
    <dbReference type="NCBI Taxonomy" id="1070528"/>
    <lineage>
        <taxon>unclassified sequences</taxon>
        <taxon>metagenomes</taxon>
        <taxon>organismal metagenomes</taxon>
    </lineage>
</organism>
<dbReference type="PRINTS" id="PR00508">
    <property type="entry name" value="S21N4MTFRASE"/>
</dbReference>
<protein>
    <submittedName>
        <fullName evidence="5">Putative methyltransferase</fullName>
    </submittedName>
</protein>
<dbReference type="GO" id="GO:0032259">
    <property type="term" value="P:methylation"/>
    <property type="evidence" value="ECO:0007669"/>
    <property type="project" value="UniProtKB-KW"/>
</dbReference>
<evidence type="ECO:0000313" key="5">
    <source>
        <dbReference type="EMBL" id="QJA64424.1"/>
    </source>
</evidence>
<accession>A0A6M3J427</accession>
<dbReference type="GO" id="GO:0003677">
    <property type="term" value="F:DNA binding"/>
    <property type="evidence" value="ECO:0007669"/>
    <property type="project" value="InterPro"/>
</dbReference>
<comment type="similarity">
    <text evidence="1">Belongs to the N(4)/N(6)-methyltransferase family.</text>
</comment>
<dbReference type="SUPFAM" id="SSF53335">
    <property type="entry name" value="S-adenosyl-L-methionine-dependent methyltransferases"/>
    <property type="match status" value="1"/>
</dbReference>
<dbReference type="GO" id="GO:0008170">
    <property type="term" value="F:N-methyltransferase activity"/>
    <property type="evidence" value="ECO:0007669"/>
    <property type="project" value="InterPro"/>
</dbReference>
<evidence type="ECO:0000259" key="4">
    <source>
        <dbReference type="Pfam" id="PF01555"/>
    </source>
</evidence>
<dbReference type="PROSITE" id="PS00092">
    <property type="entry name" value="N6_MTASE"/>
    <property type="match status" value="1"/>
</dbReference>
<dbReference type="InterPro" id="IPR001091">
    <property type="entry name" value="RM_Methyltransferase"/>
</dbReference>
<dbReference type="AlphaFoldDB" id="A0A6M3J427"/>
<dbReference type="InterPro" id="IPR002941">
    <property type="entry name" value="DNA_methylase_N4/N6"/>
</dbReference>